<dbReference type="InterPro" id="IPR008136">
    <property type="entry name" value="CinA_C"/>
</dbReference>
<dbReference type="Proteomes" id="UP000307087">
    <property type="component" value="Unassembled WGS sequence"/>
</dbReference>
<comment type="caution">
    <text evidence="2">The sequence shown here is derived from an EMBL/GenBank/DDBJ whole genome shotgun (WGS) entry which is preliminary data.</text>
</comment>
<reference evidence="2 3" key="1">
    <citation type="journal article" date="2009" name="Int. J. Syst. Evol. Microbiol.">
        <title>Nocardioides caeni sp. nov., isolated from wastewater.</title>
        <authorList>
            <person name="Yoon J.H."/>
            <person name="Kang S.J."/>
            <person name="Park S."/>
            <person name="Kim W."/>
            <person name="Oh T.K."/>
        </authorList>
    </citation>
    <scope>NUCLEOTIDE SEQUENCE [LARGE SCALE GENOMIC DNA]</scope>
    <source>
        <strain evidence="2 3">DSM 23134</strain>
    </source>
</reference>
<dbReference type="OrthoDB" id="1253990at2"/>
<accession>A0A4S8NMH0</accession>
<proteinExistence type="predicted"/>
<dbReference type="AlphaFoldDB" id="A0A4S8NMH0"/>
<dbReference type="Gene3D" id="3.90.950.20">
    <property type="entry name" value="CinA-like"/>
    <property type="match status" value="1"/>
</dbReference>
<dbReference type="Pfam" id="PF02464">
    <property type="entry name" value="CinA"/>
    <property type="match status" value="1"/>
</dbReference>
<organism evidence="2 3">
    <name type="scientific">Nocardioides caeni</name>
    <dbReference type="NCBI Taxonomy" id="574700"/>
    <lineage>
        <taxon>Bacteria</taxon>
        <taxon>Bacillati</taxon>
        <taxon>Actinomycetota</taxon>
        <taxon>Actinomycetes</taxon>
        <taxon>Propionibacteriales</taxon>
        <taxon>Nocardioidaceae</taxon>
        <taxon>Nocardioides</taxon>
    </lineage>
</organism>
<dbReference type="SUPFAM" id="SSF142433">
    <property type="entry name" value="CinA-like"/>
    <property type="match status" value="1"/>
</dbReference>
<dbReference type="NCBIfam" id="TIGR00199">
    <property type="entry name" value="PncC_domain"/>
    <property type="match status" value="1"/>
</dbReference>
<evidence type="ECO:0000313" key="3">
    <source>
        <dbReference type="Proteomes" id="UP000307087"/>
    </source>
</evidence>
<sequence>MSVVVQQDAVVGDVVEQIASIAAERSLTVACAESLTAGAIASALARGEGAASWFAGGVVSYMSEVKFQVLGVAEGPVVTASCAEEMPRGVNALLGSRASVAVTGVGGPGEEEGEPPGTVFIATCVEDRIDVTRHLFEGDPPSVLEQTTAAACARLLDRLRAMPTL</sequence>
<feature type="domain" description="CinA C-terminal" evidence="1">
    <location>
        <begin position="14"/>
        <end position="157"/>
    </location>
</feature>
<gene>
    <name evidence="2" type="ORF">E9934_04055</name>
</gene>
<evidence type="ECO:0000259" key="1">
    <source>
        <dbReference type="Pfam" id="PF02464"/>
    </source>
</evidence>
<dbReference type="InterPro" id="IPR036653">
    <property type="entry name" value="CinA-like_C"/>
</dbReference>
<keyword evidence="3" id="KW-1185">Reference proteome</keyword>
<name>A0A4S8NMH0_9ACTN</name>
<protein>
    <submittedName>
        <fullName evidence="2">CinA family protein</fullName>
    </submittedName>
</protein>
<evidence type="ECO:0000313" key="2">
    <source>
        <dbReference type="EMBL" id="THV17661.1"/>
    </source>
</evidence>
<dbReference type="EMBL" id="STGW01000002">
    <property type="protein sequence ID" value="THV17661.1"/>
    <property type="molecule type" value="Genomic_DNA"/>
</dbReference>